<dbReference type="Proteomes" id="UP000197097">
    <property type="component" value="Unassembled WGS sequence"/>
</dbReference>
<sequence length="281" mass="30482">MVDRVLVTGGTGKTGALVAQQLAARGVDARIATRNATMPEQVRFEWGDVTSHRPALDGVGAIYLVAPTDRTDHLSVMRPLLEQAVEQDVAQLVLLSASSIDEGGPMMGEVHAWLRANAPRWVVLRPSWFMQNFVTQHLPSIVTEGCIYSATQDGRVPFIDAADIAAVAVEALVDPALASGARILTGPEALSYDEVADRITAVAQRPVRHCRLSVEELAQRYAGFGIPEHYADTLARMDDAISHGSEDRTTTEVEQITGRMPTKLTQFLAAHSEAYLQRGTD</sequence>
<evidence type="ECO:0000313" key="3">
    <source>
        <dbReference type="Proteomes" id="UP000197097"/>
    </source>
</evidence>
<evidence type="ECO:0000259" key="1">
    <source>
        <dbReference type="Pfam" id="PF13460"/>
    </source>
</evidence>
<dbReference type="Gene3D" id="3.40.50.720">
    <property type="entry name" value="NAD(P)-binding Rossmann-like Domain"/>
    <property type="match status" value="1"/>
</dbReference>
<dbReference type="PANTHER" id="PTHR43162:SF1">
    <property type="entry name" value="PRESTALK A DIFFERENTIATION PROTEIN A"/>
    <property type="match status" value="1"/>
</dbReference>
<dbReference type="InterPro" id="IPR036291">
    <property type="entry name" value="NAD(P)-bd_dom_sf"/>
</dbReference>
<gene>
    <name evidence="2" type="ORF">CDQ91_08425</name>
</gene>
<protein>
    <submittedName>
        <fullName evidence="2">NmrA-like protein</fullName>
    </submittedName>
</protein>
<accession>A0A246JZ82</accession>
<dbReference type="SUPFAM" id="SSF51735">
    <property type="entry name" value="NAD(P)-binding Rossmann-fold domains"/>
    <property type="match status" value="1"/>
</dbReference>
<dbReference type="AlphaFoldDB" id="A0A246JZ82"/>
<dbReference type="InterPro" id="IPR051604">
    <property type="entry name" value="Ergot_Alk_Oxidoreductase"/>
</dbReference>
<dbReference type="EMBL" id="NISJ01000003">
    <property type="protein sequence ID" value="OWQ98488.1"/>
    <property type="molecule type" value="Genomic_DNA"/>
</dbReference>
<dbReference type="InterPro" id="IPR016040">
    <property type="entry name" value="NAD(P)-bd_dom"/>
</dbReference>
<name>A0A246JZ82_9SPHN</name>
<comment type="caution">
    <text evidence="2">The sequence shown here is derived from an EMBL/GenBank/DDBJ whole genome shotgun (WGS) entry which is preliminary data.</text>
</comment>
<dbReference type="PANTHER" id="PTHR43162">
    <property type="match status" value="1"/>
</dbReference>
<organism evidence="2 3">
    <name type="scientific">Sphingopyxis witflariensis</name>
    <dbReference type="NCBI Taxonomy" id="173675"/>
    <lineage>
        <taxon>Bacteria</taxon>
        <taxon>Pseudomonadati</taxon>
        <taxon>Pseudomonadota</taxon>
        <taxon>Alphaproteobacteria</taxon>
        <taxon>Sphingomonadales</taxon>
        <taxon>Sphingomonadaceae</taxon>
        <taxon>Sphingopyxis</taxon>
    </lineage>
</organism>
<keyword evidence="3" id="KW-1185">Reference proteome</keyword>
<dbReference type="OrthoDB" id="7771794at2"/>
<feature type="domain" description="NAD(P)-binding" evidence="1">
    <location>
        <begin position="9"/>
        <end position="175"/>
    </location>
</feature>
<reference evidence="2 3" key="1">
    <citation type="journal article" date="2002" name="Int. J. Syst. Evol. Microbiol.">
        <title>Sphingopyxis witflariensis sp. nov., isolated from activated sludge.</title>
        <authorList>
            <person name="Kampfer P."/>
            <person name="Witzenberger R."/>
            <person name="Denner E.B."/>
            <person name="Busse H.J."/>
            <person name="Neef A."/>
        </authorList>
    </citation>
    <scope>NUCLEOTIDE SEQUENCE [LARGE SCALE GENOMIC DNA]</scope>
    <source>
        <strain evidence="2 3">DSM 14551</strain>
    </source>
</reference>
<evidence type="ECO:0000313" key="2">
    <source>
        <dbReference type="EMBL" id="OWQ98488.1"/>
    </source>
</evidence>
<proteinExistence type="predicted"/>
<dbReference type="Pfam" id="PF13460">
    <property type="entry name" value="NAD_binding_10"/>
    <property type="match status" value="1"/>
</dbReference>
<dbReference type="Gene3D" id="3.90.25.10">
    <property type="entry name" value="UDP-galactose 4-epimerase, domain 1"/>
    <property type="match status" value="1"/>
</dbReference>